<gene>
    <name evidence="1" type="ORF">NNIBIDOC_00146</name>
</gene>
<dbReference type="EMBL" id="MK356558">
    <property type="protein sequence ID" value="QBM91475.1"/>
    <property type="molecule type" value="Genomic_DNA"/>
</dbReference>
<organism evidence="1">
    <name type="scientific">Salmonella sp</name>
    <dbReference type="NCBI Taxonomy" id="599"/>
    <lineage>
        <taxon>Bacteria</taxon>
        <taxon>Pseudomonadati</taxon>
        <taxon>Pseudomonadota</taxon>
        <taxon>Gammaproteobacteria</taxon>
        <taxon>Enterobacterales</taxon>
        <taxon>Enterobacteriaceae</taxon>
        <taxon>Salmonella</taxon>
    </lineage>
</organism>
<proteinExistence type="predicted"/>
<reference evidence="1" key="1">
    <citation type="submission" date="2019-01" db="EMBL/GenBank/DDBJ databases">
        <title>Salmonella strain 1423 plasmid sequences.</title>
        <authorList>
            <person name="Chen K."/>
            <person name="Chen S."/>
        </authorList>
    </citation>
    <scope>NUCLEOTIDE SEQUENCE</scope>
    <source>
        <strain evidence="1">Sa1423</strain>
        <plasmid evidence="1">pSa1423-160k</plasmid>
    </source>
</reference>
<dbReference type="AlphaFoldDB" id="A0A482EX96"/>
<protein>
    <submittedName>
        <fullName evidence="1">Uncharacterized protein</fullName>
    </submittedName>
</protein>
<sequence length="116" mass="13038">MVLVSTGIISPAEFNVPTSNTIAADPNIEYSNAKTAITGIIISATLFSLIREAPLKRQMQKVNKRLCARFNTPEEGIRRWQNQCRYYNGTSAAAGYQKLRKICIQYYFQMGTPKGE</sequence>
<evidence type="ECO:0000313" key="1">
    <source>
        <dbReference type="EMBL" id="QBM91475.1"/>
    </source>
</evidence>
<accession>A0A482EX96</accession>
<name>A0A482EX96_SALSP</name>
<keyword evidence="1" id="KW-0614">Plasmid</keyword>
<geneLocation type="plasmid" evidence="1">
    <name>pSa1423-160k</name>
</geneLocation>